<evidence type="ECO:0000313" key="3">
    <source>
        <dbReference type="Proteomes" id="UP001215827"/>
    </source>
</evidence>
<dbReference type="RefSeq" id="WP_278015073.1">
    <property type="nucleotide sequence ID" value="NZ_CP121106.1"/>
</dbReference>
<sequence length="182" mass="19679">MQPIIYDVAVSIDGFIAGPDGDITGFSESGPVVDDYLARLETYAFAIMGRATYEFGYRFGLKPGDIPYSSMDCHVFSQTLTLPAGSRVELVREPAVDRARRLKTVSTGPIYLCGGGRLAGSLMEAGLIDILRLKRAPITLGGGVRLFEGGIAETGLQHAETRCYDDGYIYQEFRLPDGGANN</sequence>
<dbReference type="InterPro" id="IPR024072">
    <property type="entry name" value="DHFR-like_dom_sf"/>
</dbReference>
<dbReference type="EMBL" id="CP121106">
    <property type="protein sequence ID" value="WFL76307.1"/>
    <property type="molecule type" value="Genomic_DNA"/>
</dbReference>
<proteinExistence type="predicted"/>
<evidence type="ECO:0000313" key="2">
    <source>
        <dbReference type="EMBL" id="WFL76307.1"/>
    </source>
</evidence>
<reference evidence="2 3" key="1">
    <citation type="submission" date="2023-03" db="EMBL/GenBank/DDBJ databases">
        <title>Altererythrobacter sp. CAU 1644 isolated from sand.</title>
        <authorList>
            <person name="Kim W."/>
        </authorList>
    </citation>
    <scope>NUCLEOTIDE SEQUENCE [LARGE SCALE GENOMIC DNA]</scope>
    <source>
        <strain evidence="2 3">CAU 1644</strain>
    </source>
</reference>
<keyword evidence="3" id="KW-1185">Reference proteome</keyword>
<dbReference type="Gene3D" id="3.40.430.10">
    <property type="entry name" value="Dihydrofolate Reductase, subunit A"/>
    <property type="match status" value="1"/>
</dbReference>
<dbReference type="PANTHER" id="PTHR38011:SF11">
    <property type="entry name" value="2,5-DIAMINO-6-RIBOSYLAMINO-4(3H)-PYRIMIDINONE 5'-PHOSPHATE REDUCTASE"/>
    <property type="match status" value="1"/>
</dbReference>
<dbReference type="InterPro" id="IPR050765">
    <property type="entry name" value="Riboflavin_Biosynth_HTPR"/>
</dbReference>
<dbReference type="PANTHER" id="PTHR38011">
    <property type="entry name" value="DIHYDROFOLATE REDUCTASE FAMILY PROTEIN (AFU_ORTHOLOGUE AFUA_8G06820)"/>
    <property type="match status" value="1"/>
</dbReference>
<accession>A0ABY8FN72</accession>
<dbReference type="Proteomes" id="UP001215827">
    <property type="component" value="Chromosome"/>
</dbReference>
<organism evidence="2 3">
    <name type="scientific">Altererythrobacter arenosus</name>
    <dbReference type="NCBI Taxonomy" id="3032592"/>
    <lineage>
        <taxon>Bacteria</taxon>
        <taxon>Pseudomonadati</taxon>
        <taxon>Pseudomonadota</taxon>
        <taxon>Alphaproteobacteria</taxon>
        <taxon>Sphingomonadales</taxon>
        <taxon>Erythrobacteraceae</taxon>
        <taxon>Altererythrobacter</taxon>
    </lineage>
</organism>
<gene>
    <name evidence="2" type="ORF">P7228_09880</name>
</gene>
<name>A0ABY8FN72_9SPHN</name>
<evidence type="ECO:0000259" key="1">
    <source>
        <dbReference type="Pfam" id="PF01872"/>
    </source>
</evidence>
<feature type="domain" description="Bacterial bifunctional deaminase-reductase C-terminal" evidence="1">
    <location>
        <begin position="4"/>
        <end position="169"/>
    </location>
</feature>
<dbReference type="Pfam" id="PF01872">
    <property type="entry name" value="RibD_C"/>
    <property type="match status" value="1"/>
</dbReference>
<protein>
    <submittedName>
        <fullName evidence="2">Dihydrofolate reductase family protein</fullName>
    </submittedName>
</protein>
<dbReference type="InterPro" id="IPR002734">
    <property type="entry name" value="RibDG_C"/>
</dbReference>
<dbReference type="SUPFAM" id="SSF53597">
    <property type="entry name" value="Dihydrofolate reductase-like"/>
    <property type="match status" value="1"/>
</dbReference>